<dbReference type="Proteomes" id="UP000796880">
    <property type="component" value="Unassembled WGS sequence"/>
</dbReference>
<keyword evidence="3" id="KW-1185">Reference proteome</keyword>
<feature type="chain" id="PRO_5035474655" evidence="1">
    <location>
        <begin position="24"/>
        <end position="130"/>
    </location>
</feature>
<name>A0A8K0MMQ5_9ROSA</name>
<proteinExistence type="predicted"/>
<organism evidence="2 3">
    <name type="scientific">Rhamnella rubrinervis</name>
    <dbReference type="NCBI Taxonomy" id="2594499"/>
    <lineage>
        <taxon>Eukaryota</taxon>
        <taxon>Viridiplantae</taxon>
        <taxon>Streptophyta</taxon>
        <taxon>Embryophyta</taxon>
        <taxon>Tracheophyta</taxon>
        <taxon>Spermatophyta</taxon>
        <taxon>Magnoliopsida</taxon>
        <taxon>eudicotyledons</taxon>
        <taxon>Gunneridae</taxon>
        <taxon>Pentapetalae</taxon>
        <taxon>rosids</taxon>
        <taxon>fabids</taxon>
        <taxon>Rosales</taxon>
        <taxon>Rhamnaceae</taxon>
        <taxon>rhamnoid group</taxon>
        <taxon>Rhamneae</taxon>
        <taxon>Rhamnella</taxon>
    </lineage>
</organism>
<gene>
    <name evidence="2" type="ORF">FNV43_RR07438</name>
</gene>
<evidence type="ECO:0000313" key="2">
    <source>
        <dbReference type="EMBL" id="KAF3451343.1"/>
    </source>
</evidence>
<protein>
    <submittedName>
        <fullName evidence="2">Uncharacterized protein</fullName>
    </submittedName>
</protein>
<accession>A0A8K0MMQ5</accession>
<reference evidence="2" key="1">
    <citation type="submission" date="2020-03" db="EMBL/GenBank/DDBJ databases">
        <title>A high-quality chromosome-level genome assembly of a woody plant with both climbing and erect habits, Rhamnella rubrinervis.</title>
        <authorList>
            <person name="Lu Z."/>
            <person name="Yang Y."/>
            <person name="Zhu X."/>
            <person name="Sun Y."/>
        </authorList>
    </citation>
    <scope>NUCLEOTIDE SEQUENCE</scope>
    <source>
        <strain evidence="2">BYM</strain>
        <tissue evidence="2">Leaf</tissue>
    </source>
</reference>
<evidence type="ECO:0000256" key="1">
    <source>
        <dbReference type="SAM" id="SignalP"/>
    </source>
</evidence>
<dbReference type="AlphaFoldDB" id="A0A8K0MMQ5"/>
<dbReference type="EMBL" id="VOIH02000003">
    <property type="protein sequence ID" value="KAF3451343.1"/>
    <property type="molecule type" value="Genomic_DNA"/>
</dbReference>
<sequence length="130" mass="14713">MKSSLKWTLLICFGISSPLLRNASHEVVEPSLRSWIDFEQVSNLTRCRGAELILLRCQDQPRPSIAGSSKGHDESLESYTKRFNNEAMLIEDFSDQMTIQVILNGLQPGAFEWDIAKNTPKTLSRVMEKA</sequence>
<comment type="caution">
    <text evidence="2">The sequence shown here is derived from an EMBL/GenBank/DDBJ whole genome shotgun (WGS) entry which is preliminary data.</text>
</comment>
<evidence type="ECO:0000313" key="3">
    <source>
        <dbReference type="Proteomes" id="UP000796880"/>
    </source>
</evidence>
<dbReference type="OrthoDB" id="1752139at2759"/>
<keyword evidence="1" id="KW-0732">Signal</keyword>
<feature type="signal peptide" evidence="1">
    <location>
        <begin position="1"/>
        <end position="23"/>
    </location>
</feature>